<dbReference type="STRING" id="1543381.LF63_0106650"/>
<dbReference type="HOGENOM" id="CLU_018816_1_3_6"/>
<dbReference type="InterPro" id="IPR006143">
    <property type="entry name" value="RND_pump_MFP"/>
</dbReference>
<dbReference type="EMBL" id="JACHET010000001">
    <property type="protein sequence ID" value="MBB6183555.1"/>
    <property type="molecule type" value="Genomic_DNA"/>
</dbReference>
<dbReference type="NCBIfam" id="TIGR01730">
    <property type="entry name" value="RND_mfp"/>
    <property type="match status" value="1"/>
</dbReference>
<dbReference type="Proteomes" id="UP000029708">
    <property type="component" value="Unassembled WGS sequence"/>
</dbReference>
<dbReference type="GO" id="GO:0016020">
    <property type="term" value="C:membrane"/>
    <property type="evidence" value="ECO:0007669"/>
    <property type="project" value="InterPro"/>
</dbReference>
<feature type="domain" description="YknX-like C-terminal permuted SH3-like" evidence="4">
    <location>
        <begin position="280"/>
        <end position="345"/>
    </location>
</feature>
<protein>
    <submittedName>
        <fullName evidence="6">RND family efflux transporter MFP subunit</fullName>
    </submittedName>
</protein>
<evidence type="ECO:0000313" key="5">
    <source>
        <dbReference type="EMBL" id="KGI78046.1"/>
    </source>
</evidence>
<dbReference type="GO" id="GO:0022857">
    <property type="term" value="F:transmembrane transporter activity"/>
    <property type="evidence" value="ECO:0007669"/>
    <property type="project" value="InterPro"/>
</dbReference>
<comment type="caution">
    <text evidence="5">The sequence shown here is derived from an EMBL/GenBank/DDBJ whole genome shotgun (WGS) entry which is preliminary data.</text>
</comment>
<dbReference type="GO" id="GO:0015679">
    <property type="term" value="P:plasma membrane copper ion transport"/>
    <property type="evidence" value="ECO:0007669"/>
    <property type="project" value="TreeGrafter"/>
</dbReference>
<feature type="signal peptide" evidence="3">
    <location>
        <begin position="1"/>
        <end position="25"/>
    </location>
</feature>
<sequence length="349" mass="37518">MNRPRFLVFAGFSLLALLTGCSSSGNDSMTASVAITTVTPTRHSFHDSISAWGRAVADSRHQERLELPHAGRIDALSVIPGEAVSKGQALLRMHTDPTARQAYRQAEHDLTLARGHLQRMQKLFREHLATREQVASAQRQRDDAQAAMQAQRALGNGQTEYVLRAPGGGVVTALHVERGQYVAADALLLDFTPGADLRAQLGVPPDLATRIHVGMPVQLRPVYGKHGSHMGTVDMVGHAIDPSSGLVPVWATIPADIAARWAVGSPISARIQTTQFVAWAVPREAVLEDKRGHYLFQASKGHAHRVDVKVVQPDGDTVGVRGKLDAHLPVIVAGAYELSDGDAVRKAGS</sequence>
<dbReference type="GO" id="GO:0060003">
    <property type="term" value="P:copper ion export"/>
    <property type="evidence" value="ECO:0007669"/>
    <property type="project" value="TreeGrafter"/>
</dbReference>
<dbReference type="InterPro" id="IPR051909">
    <property type="entry name" value="MFP_Cation_Efflux"/>
</dbReference>
<dbReference type="Pfam" id="PF25989">
    <property type="entry name" value="YknX_C"/>
    <property type="match status" value="1"/>
</dbReference>
<dbReference type="PANTHER" id="PTHR30097:SF4">
    <property type="entry name" value="SLR6042 PROTEIN"/>
    <property type="match status" value="1"/>
</dbReference>
<gene>
    <name evidence="6" type="ORF">HNQ86_000900</name>
    <name evidence="5" type="ORF">LF63_0106650</name>
</gene>
<evidence type="ECO:0000313" key="8">
    <source>
        <dbReference type="Proteomes" id="UP000560000"/>
    </source>
</evidence>
<dbReference type="EMBL" id="JROI01000010">
    <property type="protein sequence ID" value="KGI78046.1"/>
    <property type="molecule type" value="Genomic_DNA"/>
</dbReference>
<dbReference type="GO" id="GO:0030313">
    <property type="term" value="C:cell envelope"/>
    <property type="evidence" value="ECO:0007669"/>
    <property type="project" value="TreeGrafter"/>
</dbReference>
<reference evidence="6 8" key="2">
    <citation type="submission" date="2020-08" db="EMBL/GenBank/DDBJ databases">
        <title>Genomic Encyclopedia of Type Strains, Phase IV (KMG-IV): sequencing the most valuable type-strain genomes for metagenomic binning, comparative biology and taxonomic classification.</title>
        <authorList>
            <person name="Goeker M."/>
        </authorList>
    </citation>
    <scope>NUCLEOTIDE SEQUENCE [LARGE SCALE GENOMIC DNA]</scope>
    <source>
        <strain evidence="6 8">DSM 107085</strain>
    </source>
</reference>
<dbReference type="PROSITE" id="PS51257">
    <property type="entry name" value="PROKAR_LIPOPROTEIN"/>
    <property type="match status" value="1"/>
</dbReference>
<dbReference type="Gene3D" id="2.40.30.170">
    <property type="match status" value="1"/>
</dbReference>
<dbReference type="Proteomes" id="UP000560000">
    <property type="component" value="Unassembled WGS sequence"/>
</dbReference>
<evidence type="ECO:0000256" key="3">
    <source>
        <dbReference type="SAM" id="SignalP"/>
    </source>
</evidence>
<evidence type="ECO:0000313" key="6">
    <source>
        <dbReference type="EMBL" id="MBB6183555.1"/>
    </source>
</evidence>
<keyword evidence="3" id="KW-0732">Signal</keyword>
<dbReference type="RefSeq" id="WP_043100518.1">
    <property type="nucleotide sequence ID" value="NZ_JACHET010000001.1"/>
</dbReference>
<feature type="chain" id="PRO_5033215861" evidence="3">
    <location>
        <begin position="26"/>
        <end position="349"/>
    </location>
</feature>
<keyword evidence="2" id="KW-0813">Transport</keyword>
<evidence type="ECO:0000259" key="4">
    <source>
        <dbReference type="Pfam" id="PF25989"/>
    </source>
</evidence>
<dbReference type="InterPro" id="IPR058637">
    <property type="entry name" value="YknX-like_C"/>
</dbReference>
<keyword evidence="7" id="KW-1185">Reference proteome</keyword>
<dbReference type="SUPFAM" id="SSF111369">
    <property type="entry name" value="HlyD-like secretion proteins"/>
    <property type="match status" value="1"/>
</dbReference>
<dbReference type="Gene3D" id="2.40.420.20">
    <property type="match status" value="1"/>
</dbReference>
<name>A0A099CWM0_9GAMM</name>
<reference evidence="5 7" key="1">
    <citation type="submission" date="2014-09" db="EMBL/GenBank/DDBJ databases">
        <title>Xanthomonadaceae 3.5X direct submission.</title>
        <authorList>
            <person name="Fang T."/>
            <person name="Wang H."/>
        </authorList>
    </citation>
    <scope>NUCLEOTIDE SEQUENCE [LARGE SCALE GENOMIC DNA]</scope>
    <source>
        <strain evidence="5 7">3.5X</strain>
    </source>
</reference>
<organism evidence="5 7">
    <name type="scientific">Oleiagrimonas soli</name>
    <dbReference type="NCBI Taxonomy" id="1543381"/>
    <lineage>
        <taxon>Bacteria</taxon>
        <taxon>Pseudomonadati</taxon>
        <taxon>Pseudomonadota</taxon>
        <taxon>Gammaproteobacteria</taxon>
        <taxon>Lysobacterales</taxon>
        <taxon>Rhodanobacteraceae</taxon>
        <taxon>Oleiagrimonas</taxon>
    </lineage>
</organism>
<dbReference type="Gene3D" id="1.10.287.470">
    <property type="entry name" value="Helix hairpin bin"/>
    <property type="match status" value="1"/>
</dbReference>
<dbReference type="AlphaFoldDB" id="A0A099CWM0"/>
<dbReference type="PANTHER" id="PTHR30097">
    <property type="entry name" value="CATION EFFLUX SYSTEM PROTEIN CUSB"/>
    <property type="match status" value="1"/>
</dbReference>
<accession>A0A099CWM0</accession>
<proteinExistence type="inferred from homology"/>
<evidence type="ECO:0000256" key="2">
    <source>
        <dbReference type="ARBA" id="ARBA00022448"/>
    </source>
</evidence>
<comment type="similarity">
    <text evidence="1">Belongs to the membrane fusion protein (MFP) (TC 8.A.1) family.</text>
</comment>
<dbReference type="OrthoDB" id="9806939at2"/>
<evidence type="ECO:0000313" key="7">
    <source>
        <dbReference type="Proteomes" id="UP000029708"/>
    </source>
</evidence>
<dbReference type="Gene3D" id="2.40.50.100">
    <property type="match status" value="1"/>
</dbReference>
<evidence type="ECO:0000256" key="1">
    <source>
        <dbReference type="ARBA" id="ARBA00009477"/>
    </source>
</evidence>